<accession>A0A0E3BM95</accession>
<evidence type="ECO:0000259" key="14">
    <source>
        <dbReference type="Pfam" id="PF01274"/>
    </source>
</evidence>
<name>A0A0E3BM95_9BURK</name>
<feature type="binding site" evidence="10">
    <location>
        <position position="118"/>
    </location>
    <ligand>
        <name>acetyl-CoA</name>
        <dbReference type="ChEBI" id="CHEBI:57288"/>
    </ligand>
</feature>
<dbReference type="Pfam" id="PF20659">
    <property type="entry name" value="MS_C"/>
    <property type="match status" value="1"/>
</dbReference>
<keyword evidence="7 10" id="KW-0460">Magnesium</keyword>
<dbReference type="InterPro" id="IPR006253">
    <property type="entry name" value="Malate_synthG"/>
</dbReference>
<dbReference type="InterPro" id="IPR048357">
    <property type="entry name" value="MSG_insertion"/>
</dbReference>
<keyword evidence="2 10" id="KW-0329">Glyoxylate bypass</keyword>
<evidence type="ECO:0000313" key="19">
    <source>
        <dbReference type="Proteomes" id="UP000029567"/>
    </source>
</evidence>
<evidence type="ECO:0000256" key="3">
    <source>
        <dbReference type="ARBA" id="ARBA00022490"/>
    </source>
</evidence>
<sequence>MTDRTQVHGLQVATELYNFVNTQVLPGTGVDQDTYWKGFDAIVADLAPKNAALLAERDRLQTQLDTWHKANPGPIADMAAYRQFLTSIGYLVESPKDAKATTENVDAELAIQAGPQLVVPILNARYALNAANARWGSLYDALYGTDAISEEGGAEKGKGYNPVRGAKVIAFARNFLDQAVPLASGSHKDSTGYAVEGGKLVVSLKDGSKTGLKDEAKFIGYQGDAAAPTSVLLKNNGIHIDIIINKSTPIGSTDAAGVADVVVEAALSTILDLEDSVAAVDAEDKVNGYANWLGILKGTLTESFEKGGKIVTRGLNPDREYTGADGKPVKLHGRSLMFVRNVGHLMTNPAVLWGPEQKEIPEGIMDALVTTAIAIHDLKGGANGIRNSRTGSVYIVKPKMHGPAEAAFANELFGRVEKVLGLPENTVKLGIMDEERRTSVNLKAAIAAAPARVAFINTGFLDRTGDEMHTAMYAGPMVRKADMKTCAWLPAYEKNNVLVGLNMGLRGRAQIGKGMWAMPDLMKAMLEQKIAQPKAGANTAWVPSPTGATLHALHYHQINVADVQKGLESPNADAECDELLNAILQVPVSTNPNWSDAEKQQEVDNNVQGILGYVVRWIDQGVGCSKVPDIHNVGLMEDRATLRISSQHIANWLQHGIVTEAMVRDSYARMAKIVDEQNAGDAAYKSLVANPDGAAYQAALDLVFKGKEQPSGYTEPLLHAWRLKVKAGA</sequence>
<comment type="caution">
    <text evidence="10">Lacks conserved residue(s) required for the propagation of feature annotation.</text>
</comment>
<dbReference type="GO" id="GO:0005829">
    <property type="term" value="C:cytosol"/>
    <property type="evidence" value="ECO:0007669"/>
    <property type="project" value="TreeGrafter"/>
</dbReference>
<dbReference type="InterPro" id="IPR046363">
    <property type="entry name" value="MS_N_TIM-barrel_dom"/>
</dbReference>
<comment type="catalytic activity">
    <reaction evidence="9 10 13">
        <text>glyoxylate + acetyl-CoA + H2O = (S)-malate + CoA + H(+)</text>
        <dbReference type="Rhea" id="RHEA:18181"/>
        <dbReference type="ChEBI" id="CHEBI:15377"/>
        <dbReference type="ChEBI" id="CHEBI:15378"/>
        <dbReference type="ChEBI" id="CHEBI:15589"/>
        <dbReference type="ChEBI" id="CHEBI:36655"/>
        <dbReference type="ChEBI" id="CHEBI:57287"/>
        <dbReference type="ChEBI" id="CHEBI:57288"/>
        <dbReference type="EC" id="2.3.3.9"/>
    </reaction>
</comment>
<dbReference type="UniPathway" id="UPA00703">
    <property type="reaction ID" value="UER00720"/>
</dbReference>
<evidence type="ECO:0000256" key="7">
    <source>
        <dbReference type="ARBA" id="ARBA00022842"/>
    </source>
</evidence>
<evidence type="ECO:0000256" key="2">
    <source>
        <dbReference type="ARBA" id="ARBA00022435"/>
    </source>
</evidence>
<dbReference type="Gene3D" id="1.20.1220.12">
    <property type="entry name" value="Malate synthase, domain III"/>
    <property type="match status" value="1"/>
</dbReference>
<evidence type="ECO:0000256" key="5">
    <source>
        <dbReference type="ARBA" id="ARBA00022679"/>
    </source>
</evidence>
<feature type="binding site" evidence="10">
    <location>
        <position position="340"/>
    </location>
    <ligand>
        <name>glyoxylate</name>
        <dbReference type="ChEBI" id="CHEBI:36655"/>
    </ligand>
</feature>
<comment type="cofactor">
    <cofactor evidence="1 10">
        <name>Mg(2+)</name>
        <dbReference type="ChEBI" id="CHEBI:18420"/>
    </cofactor>
</comment>
<evidence type="ECO:0000313" key="18">
    <source>
        <dbReference type="EMBL" id="KGH01069.1"/>
    </source>
</evidence>
<dbReference type="Pfam" id="PF20656">
    <property type="entry name" value="MS_N"/>
    <property type="match status" value="1"/>
</dbReference>
<feature type="binding site" evidence="10">
    <location>
        <position position="276"/>
    </location>
    <ligand>
        <name>acetyl-CoA</name>
        <dbReference type="ChEBI" id="CHEBI:57288"/>
    </ligand>
</feature>
<dbReference type="GO" id="GO:0004474">
    <property type="term" value="F:malate synthase activity"/>
    <property type="evidence" value="ECO:0007669"/>
    <property type="project" value="UniProtKB-UniRule"/>
</dbReference>
<comment type="subcellular location">
    <subcellularLocation>
        <location evidence="10 13">Cytoplasm</location>
    </subcellularLocation>
</comment>
<evidence type="ECO:0000256" key="12">
    <source>
        <dbReference type="PIRSR" id="PIRSR601465-50"/>
    </source>
</evidence>
<evidence type="ECO:0000256" key="10">
    <source>
        <dbReference type="HAMAP-Rule" id="MF_00641"/>
    </source>
</evidence>
<feature type="binding site" evidence="10">
    <location>
        <begin position="459"/>
        <end position="462"/>
    </location>
    <ligand>
        <name>glyoxylate</name>
        <dbReference type="ChEBI" id="CHEBI:36655"/>
    </ligand>
</feature>
<feature type="active site" description="Proton acceptor" evidence="10 12">
    <location>
        <position position="340"/>
    </location>
</feature>
<feature type="binding site" evidence="10">
    <location>
        <position position="462"/>
    </location>
    <ligand>
        <name>Mg(2+)</name>
        <dbReference type="ChEBI" id="CHEBI:18420"/>
    </ligand>
</feature>
<keyword evidence="3 10" id="KW-0963">Cytoplasm</keyword>
<comment type="subunit">
    <text evidence="10">Monomer.</text>
</comment>
<evidence type="ECO:0000256" key="13">
    <source>
        <dbReference type="RuleBase" id="RU003572"/>
    </source>
</evidence>
<dbReference type="Pfam" id="PF01274">
    <property type="entry name" value="MS_TIM-barrel"/>
    <property type="match status" value="1"/>
</dbReference>
<feature type="active site" description="Proton donor" evidence="10 12">
    <location>
        <position position="638"/>
    </location>
</feature>
<organism evidence="18 19">
    <name type="scientific">Comamonas thiooxydans</name>
    <dbReference type="NCBI Taxonomy" id="363952"/>
    <lineage>
        <taxon>Bacteria</taxon>
        <taxon>Pseudomonadati</taxon>
        <taxon>Pseudomonadota</taxon>
        <taxon>Betaproteobacteria</taxon>
        <taxon>Burkholderiales</taxon>
        <taxon>Comamonadaceae</taxon>
        <taxon>Comamonas</taxon>
    </lineage>
</organism>
<evidence type="ECO:0000259" key="16">
    <source>
        <dbReference type="Pfam" id="PF20658"/>
    </source>
</evidence>
<dbReference type="NCBIfam" id="NF002825">
    <property type="entry name" value="PRK02999.1"/>
    <property type="match status" value="1"/>
</dbReference>
<evidence type="ECO:0000256" key="8">
    <source>
        <dbReference type="ARBA" id="ARBA00023097"/>
    </source>
</evidence>
<dbReference type="NCBIfam" id="TIGR01345">
    <property type="entry name" value="malate_syn_G"/>
    <property type="match status" value="1"/>
</dbReference>
<comment type="function">
    <text evidence="10">Involved in the glycolate utilization. Catalyzes the condensation and subsequent hydrolysis of acetyl-coenzyme A (acetyl-CoA) and glyoxylate to form malate and CoA.</text>
</comment>
<feature type="binding site" evidence="10">
    <location>
        <position position="434"/>
    </location>
    <ligand>
        <name>glyoxylate</name>
        <dbReference type="ChEBI" id="CHEBI:36655"/>
    </ligand>
</feature>
<keyword evidence="5 10" id="KW-0808">Transferase</keyword>
<dbReference type="GO" id="GO:0006099">
    <property type="term" value="P:tricarboxylic acid cycle"/>
    <property type="evidence" value="ECO:0007669"/>
    <property type="project" value="UniProtKB-KW"/>
</dbReference>
<keyword evidence="8 10" id="KW-0558">Oxidation</keyword>
<evidence type="ECO:0000256" key="9">
    <source>
        <dbReference type="ARBA" id="ARBA00047918"/>
    </source>
</evidence>
<comment type="similarity">
    <text evidence="10 13">Belongs to the malate synthase family. GlcB subfamily.</text>
</comment>
<feature type="binding site" evidence="10">
    <location>
        <position position="543"/>
    </location>
    <ligand>
        <name>acetyl-CoA</name>
        <dbReference type="ChEBI" id="CHEBI:57288"/>
    </ligand>
</feature>
<feature type="binding site" evidence="10">
    <location>
        <begin position="125"/>
        <end position="126"/>
    </location>
    <ligand>
        <name>acetyl-CoA</name>
        <dbReference type="ChEBI" id="CHEBI:57288"/>
    </ligand>
</feature>
<evidence type="ECO:0000256" key="4">
    <source>
        <dbReference type="ARBA" id="ARBA00022532"/>
    </source>
</evidence>
<dbReference type="FunFam" id="3.20.20.360:FF:000003">
    <property type="entry name" value="Malate synthase G"/>
    <property type="match status" value="1"/>
</dbReference>
<comment type="pathway">
    <text evidence="10 13">Carbohydrate metabolism; glyoxylate cycle; (S)-malate from isocitrate: step 2/2.</text>
</comment>
<dbReference type="PANTHER" id="PTHR42739">
    <property type="entry name" value="MALATE SYNTHASE G"/>
    <property type="match status" value="1"/>
</dbReference>
<feature type="domain" description="Malate synthase C-terminal" evidence="17">
    <location>
        <begin position="598"/>
        <end position="703"/>
    </location>
</feature>
<feature type="domain" description="Malate synthase N-terminal" evidence="15">
    <location>
        <begin position="16"/>
        <end position="76"/>
    </location>
</feature>
<feature type="binding site" evidence="10">
    <location>
        <position position="434"/>
    </location>
    <ligand>
        <name>Mg(2+)</name>
        <dbReference type="ChEBI" id="CHEBI:18420"/>
    </ligand>
</feature>
<gene>
    <name evidence="10" type="primary">glcB</name>
    <name evidence="18" type="ORF">P245_02335</name>
</gene>
<keyword evidence="4 10" id="KW-0816">Tricarboxylic acid cycle</keyword>
<dbReference type="HAMAP" id="MF_00641">
    <property type="entry name" value="Malate_synth_G"/>
    <property type="match status" value="1"/>
</dbReference>
<dbReference type="EMBL" id="AWTN01000001">
    <property type="protein sequence ID" value="KGH01069.1"/>
    <property type="molecule type" value="Genomic_DNA"/>
</dbReference>
<dbReference type="GO" id="GO:0009436">
    <property type="term" value="P:glyoxylate catabolic process"/>
    <property type="evidence" value="ECO:0007669"/>
    <property type="project" value="TreeGrafter"/>
</dbReference>
<dbReference type="Gene3D" id="3.20.20.360">
    <property type="entry name" value="Malate synthase, domain 3"/>
    <property type="match status" value="2"/>
</dbReference>
<reference evidence="18 19" key="1">
    <citation type="submission" date="2013-09" db="EMBL/GenBank/DDBJ databases">
        <title>High correlation between genotypes and phenotypes of environmental bacteria Comamonas testosteroni strains.</title>
        <authorList>
            <person name="Liu L."/>
            <person name="Zhu W."/>
            <person name="Xia X."/>
            <person name="Xu B."/>
            <person name="Luo M."/>
            <person name="Wang G."/>
        </authorList>
    </citation>
    <scope>NUCLEOTIDE SEQUENCE [LARGE SCALE GENOMIC DNA]</scope>
    <source>
        <strain evidence="18 19">JL14</strain>
    </source>
</reference>
<dbReference type="Proteomes" id="UP000029567">
    <property type="component" value="Unassembled WGS sequence"/>
</dbReference>
<feature type="binding site" evidence="10">
    <location>
        <position position="313"/>
    </location>
    <ligand>
        <name>acetyl-CoA</name>
        <dbReference type="ChEBI" id="CHEBI:57288"/>
    </ligand>
</feature>
<evidence type="ECO:0000256" key="11">
    <source>
        <dbReference type="NCBIfam" id="TIGR01345"/>
    </source>
</evidence>
<dbReference type="AlphaFoldDB" id="A0A0E3BM95"/>
<dbReference type="Pfam" id="PF20658">
    <property type="entry name" value="MSG_insertion"/>
    <property type="match status" value="1"/>
</dbReference>
<feature type="domain" description="Malate synthase TIM barrel" evidence="14">
    <location>
        <begin position="337"/>
        <end position="574"/>
    </location>
</feature>
<proteinExistence type="inferred from homology"/>
<feature type="modified residue" description="Cysteine sulfenic acid (-SOH)" evidence="10">
    <location>
        <position position="624"/>
    </location>
</feature>
<feature type="domain" description="Malate synthase G alpha-beta insertion" evidence="16">
    <location>
        <begin position="160"/>
        <end position="235"/>
    </location>
</feature>
<keyword evidence="6 10" id="KW-0479">Metal-binding</keyword>
<comment type="caution">
    <text evidence="18">The sequence shown here is derived from an EMBL/GenBank/DDBJ whole genome shotgun (WGS) entry which is preliminary data.</text>
</comment>
<keyword evidence="18" id="KW-0012">Acyltransferase</keyword>
<dbReference type="PANTHER" id="PTHR42739:SF1">
    <property type="entry name" value="MALATE SYNTHASE G"/>
    <property type="match status" value="1"/>
</dbReference>
<evidence type="ECO:0000259" key="15">
    <source>
        <dbReference type="Pfam" id="PF20656"/>
    </source>
</evidence>
<dbReference type="InterPro" id="IPR048355">
    <property type="entry name" value="MS_C"/>
</dbReference>
<dbReference type="InterPro" id="IPR044856">
    <property type="entry name" value="Malate_synth_C_sf"/>
</dbReference>
<dbReference type="InterPro" id="IPR048356">
    <property type="entry name" value="MS_N"/>
</dbReference>
<dbReference type="GO" id="GO:0006097">
    <property type="term" value="P:glyoxylate cycle"/>
    <property type="evidence" value="ECO:0007669"/>
    <property type="project" value="UniProtKB-UniRule"/>
</dbReference>
<dbReference type="SUPFAM" id="SSF51645">
    <property type="entry name" value="Malate synthase G"/>
    <property type="match status" value="1"/>
</dbReference>
<protein>
    <recommendedName>
        <fullName evidence="10 11">Malate synthase G</fullName>
        <ecNumber evidence="10 11">2.3.3.9</ecNumber>
    </recommendedName>
</protein>
<evidence type="ECO:0000259" key="17">
    <source>
        <dbReference type="Pfam" id="PF20659"/>
    </source>
</evidence>
<dbReference type="InterPro" id="IPR011076">
    <property type="entry name" value="Malate_synth_sf"/>
</dbReference>
<evidence type="ECO:0000256" key="6">
    <source>
        <dbReference type="ARBA" id="ARBA00022723"/>
    </source>
</evidence>
<dbReference type="EC" id="2.3.3.9" evidence="10 11"/>
<dbReference type="RefSeq" id="WP_034377397.1">
    <property type="nucleotide sequence ID" value="NZ_AWTN01000001.1"/>
</dbReference>
<dbReference type="InterPro" id="IPR001465">
    <property type="entry name" value="Malate_synthase_TIM"/>
</dbReference>
<evidence type="ECO:0000256" key="1">
    <source>
        <dbReference type="ARBA" id="ARBA00001946"/>
    </source>
</evidence>
<dbReference type="GO" id="GO:0000287">
    <property type="term" value="F:magnesium ion binding"/>
    <property type="evidence" value="ECO:0007669"/>
    <property type="project" value="TreeGrafter"/>
</dbReference>